<dbReference type="EMBL" id="CAKKNE010000002">
    <property type="protein sequence ID" value="CAH0368479.1"/>
    <property type="molecule type" value="Genomic_DNA"/>
</dbReference>
<accession>A0A7S4A8E8</accession>
<evidence type="ECO:0000313" key="3">
    <source>
        <dbReference type="Proteomes" id="UP000789595"/>
    </source>
</evidence>
<evidence type="ECO:0000313" key="2">
    <source>
        <dbReference type="EMBL" id="CAH0368479.1"/>
    </source>
</evidence>
<dbReference type="AlphaFoldDB" id="A0A7S4A8E8"/>
<dbReference type="Proteomes" id="UP000789595">
    <property type="component" value="Unassembled WGS sequence"/>
</dbReference>
<reference evidence="1" key="1">
    <citation type="submission" date="2021-01" db="EMBL/GenBank/DDBJ databases">
        <authorList>
            <person name="Corre E."/>
            <person name="Pelletier E."/>
            <person name="Niang G."/>
            <person name="Scheremetjew M."/>
            <person name="Finn R."/>
            <person name="Kale V."/>
            <person name="Holt S."/>
            <person name="Cochrane G."/>
            <person name="Meng A."/>
            <person name="Brown T."/>
            <person name="Cohen L."/>
        </authorList>
    </citation>
    <scope>NUCLEOTIDE SEQUENCE</scope>
    <source>
        <strain evidence="1">CCMP1756</strain>
    </source>
</reference>
<name>A0A7S4A8E8_9STRA</name>
<dbReference type="EMBL" id="HBIW01025925">
    <property type="protein sequence ID" value="CAE0706921.1"/>
    <property type="molecule type" value="Transcribed_RNA"/>
</dbReference>
<reference evidence="2" key="2">
    <citation type="submission" date="2021-11" db="EMBL/GenBank/DDBJ databases">
        <authorList>
            <consortium name="Genoscope - CEA"/>
            <person name="William W."/>
        </authorList>
    </citation>
    <scope>NUCLEOTIDE SEQUENCE</scope>
</reference>
<sequence>MLLRTTARLGRRVAEQTHAWKRFSTPAAAPDLPPPTSLSKAQALSSSRIVLDFVRLGVSGRRLDALAAAPEAPVADRWVQAMQVLVGAQAHTAAAFGYEASEKGIISYRHHLGLAAQSAGPEALEELKSLDKEVWEEVLLRGFALSPKPMAPEAAREFAGKVAAAAAGDLGDALAADLAAAKGDAQKASGAVMRALAAVQTELAPTIGYDGADGYVQLQVALMEHLADPAVAHATQAATHALCARAGITPPTSPPQ</sequence>
<protein>
    <submittedName>
        <fullName evidence="1">Uncharacterized protein</fullName>
    </submittedName>
</protein>
<proteinExistence type="predicted"/>
<gene>
    <name evidence="1" type="ORF">PCAL00307_LOCUS22372</name>
    <name evidence="2" type="ORF">PECAL_2P15450</name>
</gene>
<keyword evidence="3" id="KW-1185">Reference proteome</keyword>
<organism evidence="1">
    <name type="scientific">Pelagomonas calceolata</name>
    <dbReference type="NCBI Taxonomy" id="35677"/>
    <lineage>
        <taxon>Eukaryota</taxon>
        <taxon>Sar</taxon>
        <taxon>Stramenopiles</taxon>
        <taxon>Ochrophyta</taxon>
        <taxon>Pelagophyceae</taxon>
        <taxon>Pelagomonadales</taxon>
        <taxon>Pelagomonadaceae</taxon>
        <taxon>Pelagomonas</taxon>
    </lineage>
</organism>
<evidence type="ECO:0000313" key="1">
    <source>
        <dbReference type="EMBL" id="CAE0706921.1"/>
    </source>
</evidence>